<dbReference type="AlphaFoldDB" id="A0A7H8QNA2"/>
<dbReference type="PANTHER" id="PTHR47700:SF2">
    <property type="entry name" value="CHITINASE"/>
    <property type="match status" value="1"/>
</dbReference>
<gene>
    <name evidence="13" type="ORF">TRUGW13939_02533</name>
</gene>
<evidence type="ECO:0000256" key="3">
    <source>
        <dbReference type="ARBA" id="ARBA00012729"/>
    </source>
</evidence>
<comment type="catalytic activity">
    <reaction evidence="1">
        <text>Random endo-hydrolysis of N-acetyl-beta-D-glucosaminide (1-&gt;4)-beta-linkages in chitin and chitodextrins.</text>
        <dbReference type="EC" id="3.2.1.14"/>
    </reaction>
</comment>
<evidence type="ECO:0000256" key="1">
    <source>
        <dbReference type="ARBA" id="ARBA00000822"/>
    </source>
</evidence>
<dbReference type="InterPro" id="IPR036861">
    <property type="entry name" value="Endochitinase-like_sf"/>
</dbReference>
<evidence type="ECO:0000256" key="11">
    <source>
        <dbReference type="RuleBase" id="RU000489"/>
    </source>
</evidence>
<organism evidence="13 14">
    <name type="scientific">Talaromyces rugulosus</name>
    <name type="common">Penicillium rugulosum</name>
    <dbReference type="NCBI Taxonomy" id="121627"/>
    <lineage>
        <taxon>Eukaryota</taxon>
        <taxon>Fungi</taxon>
        <taxon>Dikarya</taxon>
        <taxon>Ascomycota</taxon>
        <taxon>Pezizomycotina</taxon>
        <taxon>Eurotiomycetes</taxon>
        <taxon>Eurotiomycetidae</taxon>
        <taxon>Eurotiales</taxon>
        <taxon>Trichocomaceae</taxon>
        <taxon>Talaromyces</taxon>
        <taxon>Talaromyces sect. Islandici</taxon>
    </lineage>
</organism>
<dbReference type="EC" id="3.2.1.14" evidence="3"/>
<dbReference type="GO" id="GO:0006032">
    <property type="term" value="P:chitin catabolic process"/>
    <property type="evidence" value="ECO:0007669"/>
    <property type="project" value="UniProtKB-KW"/>
</dbReference>
<dbReference type="InterPro" id="IPR029070">
    <property type="entry name" value="Chitinase_insertion_sf"/>
</dbReference>
<dbReference type="Gene3D" id="3.10.50.10">
    <property type="match status" value="1"/>
</dbReference>
<keyword evidence="5 11" id="KW-0378">Hydrolase</keyword>
<evidence type="ECO:0000313" key="13">
    <source>
        <dbReference type="EMBL" id="QKX55440.1"/>
    </source>
</evidence>
<dbReference type="PROSITE" id="PS51910">
    <property type="entry name" value="GH18_2"/>
    <property type="match status" value="1"/>
</dbReference>
<evidence type="ECO:0000256" key="4">
    <source>
        <dbReference type="ARBA" id="ARBA00022669"/>
    </source>
</evidence>
<dbReference type="InterPro" id="IPR001579">
    <property type="entry name" value="Glyco_hydro_18_chit_AS"/>
</dbReference>
<keyword evidence="7" id="KW-0843">Virulence</keyword>
<evidence type="ECO:0000256" key="8">
    <source>
        <dbReference type="ARBA" id="ARBA00023277"/>
    </source>
</evidence>
<protein>
    <recommendedName>
        <fullName evidence="3">chitinase</fullName>
        <ecNumber evidence="3">3.2.1.14</ecNumber>
    </recommendedName>
</protein>
<dbReference type="Pfam" id="PF00704">
    <property type="entry name" value="Glyco_hydro_18"/>
    <property type="match status" value="1"/>
</dbReference>
<keyword evidence="14" id="KW-1185">Reference proteome</keyword>
<name>A0A7H8QNA2_TALRU</name>
<sequence length="822" mass="90659">MAVSNWTNLNLCPLNVCCDIWGQCGITSEFCTASPVDIGAPGTAKNGFNGCISNCGIFITNNKDKSAEIRRIGYFENWNIERICLNMDVSKFQGNTYYTHVHWAFANVTDAWAVDISGAKDQFYSFLNLIDIKCILSFGGWGFSTSDYTFNIFYDGVKDGNRQIWANNVVEFITANNLDGVDFDWEYPGAQDIPRIPPDSTDSGKNYLEFLKLVRSKLPSDKTMSIAAPASYWYLKYFPIKEIADVVDYIVYMTYDLHGQWDYDNTFADPGCPNGGCLRSQVNKTETEYALSMITKAGVNANQVVAGVALYGRSFEMENTSCTGPECHFTGPLSGATKGRSGYISNYEIFEILAQAQNPDLYGNISISQYSSDEVGDVLIYNKTNWISWLSPSSYASRRSWTDGLNFGGTSDWAVDLNETYSNNGTGSAIDSGYDCDDDYTACNYTITFDSLDNLSASAGNLRCLLICLIRLMPTTLDVNNGYDELFGYYVTYIDKLVPEILQDPFMFNITSDDENWKNVGALPEVGYGMDYFICKFDDTTFPCNQAQSEKYERFMVYTTTSLDLTDSDGYSAGLAKAGLSPDWVVFGDYQIESDIVSPHGGQKRYYKFTNFPIKNDSMVVPNPKDIVTKALPSIPSLKTSMQATLLDMKLSQWRNGSLTDPAQAYSTAVFMLMQAVDSMAQAKELGEKEEKEEEEEEKRKKNFILMIVSVVLMFVFGVGEEVAAATGFASLARAIALAGELGNGVLAVYDTVEDPSSAVVNVLGMLLGVGSIAKVARDGEGIGSVAKIRTAMKSDDIASLGKIFSDNDSKLQGIVKACKLS</sequence>
<evidence type="ECO:0000256" key="10">
    <source>
        <dbReference type="ARBA" id="ARBA00023326"/>
    </source>
</evidence>
<dbReference type="Gene3D" id="3.20.20.80">
    <property type="entry name" value="Glycosidases"/>
    <property type="match status" value="1"/>
</dbReference>
<dbReference type="Gene3D" id="3.30.60.10">
    <property type="entry name" value="Endochitinase-like"/>
    <property type="match status" value="1"/>
</dbReference>
<dbReference type="CDD" id="cd02878">
    <property type="entry name" value="GH18_zymocin_alpha"/>
    <property type="match status" value="1"/>
</dbReference>
<feature type="domain" description="GH18" evidence="12">
    <location>
        <begin position="69"/>
        <end position="434"/>
    </location>
</feature>
<dbReference type="Pfam" id="PF00187">
    <property type="entry name" value="Chitin_bind_1"/>
    <property type="match status" value="1"/>
</dbReference>
<dbReference type="SUPFAM" id="SSF54556">
    <property type="entry name" value="Chitinase insertion domain"/>
    <property type="match status" value="1"/>
</dbReference>
<evidence type="ECO:0000256" key="9">
    <source>
        <dbReference type="ARBA" id="ARBA00023295"/>
    </source>
</evidence>
<accession>A0A7H8QNA2</accession>
<evidence type="ECO:0000259" key="12">
    <source>
        <dbReference type="PROSITE" id="PS51910"/>
    </source>
</evidence>
<dbReference type="InterPro" id="IPR053214">
    <property type="entry name" value="LysM12-like"/>
</dbReference>
<evidence type="ECO:0000256" key="2">
    <source>
        <dbReference type="ARBA" id="ARBA00008682"/>
    </source>
</evidence>
<dbReference type="SMART" id="SM00636">
    <property type="entry name" value="Glyco_18"/>
    <property type="match status" value="1"/>
</dbReference>
<evidence type="ECO:0000256" key="7">
    <source>
        <dbReference type="ARBA" id="ARBA00023026"/>
    </source>
</evidence>
<dbReference type="GeneID" id="55990041"/>
<dbReference type="EMBL" id="CP055899">
    <property type="protein sequence ID" value="QKX55440.1"/>
    <property type="molecule type" value="Genomic_DNA"/>
</dbReference>
<dbReference type="InterPro" id="IPR001002">
    <property type="entry name" value="Chitin-bd_1"/>
</dbReference>
<dbReference type="GO" id="GO:0008843">
    <property type="term" value="F:endochitinase activity"/>
    <property type="evidence" value="ECO:0007669"/>
    <property type="project" value="UniProtKB-EC"/>
</dbReference>
<dbReference type="SUPFAM" id="SSF57016">
    <property type="entry name" value="Plant lectins/antimicrobial peptides"/>
    <property type="match status" value="1"/>
</dbReference>
<dbReference type="PROSITE" id="PS01095">
    <property type="entry name" value="GH18_1"/>
    <property type="match status" value="1"/>
</dbReference>
<dbReference type="Proteomes" id="UP000509510">
    <property type="component" value="Chromosome II"/>
</dbReference>
<dbReference type="PANTHER" id="PTHR47700">
    <property type="entry name" value="V CHITINASE, PUTATIVE (AFU_ORTHOLOGUE AFUA_6G13720)-RELATED"/>
    <property type="match status" value="1"/>
</dbReference>
<evidence type="ECO:0000256" key="5">
    <source>
        <dbReference type="ARBA" id="ARBA00022801"/>
    </source>
</evidence>
<evidence type="ECO:0000256" key="6">
    <source>
        <dbReference type="ARBA" id="ARBA00023024"/>
    </source>
</evidence>
<proteinExistence type="inferred from homology"/>
<keyword evidence="9 11" id="KW-0326">Glycosidase</keyword>
<evidence type="ECO:0000313" key="14">
    <source>
        <dbReference type="Proteomes" id="UP000509510"/>
    </source>
</evidence>
<dbReference type="InterPro" id="IPR011583">
    <property type="entry name" value="Chitinase_II/V-like_cat"/>
</dbReference>
<dbReference type="RefSeq" id="XP_035341619.1">
    <property type="nucleotide sequence ID" value="XM_035485726.1"/>
</dbReference>
<dbReference type="GO" id="GO:0000272">
    <property type="term" value="P:polysaccharide catabolic process"/>
    <property type="evidence" value="ECO:0007669"/>
    <property type="project" value="UniProtKB-KW"/>
</dbReference>
<dbReference type="GO" id="GO:0008061">
    <property type="term" value="F:chitin binding"/>
    <property type="evidence" value="ECO:0007669"/>
    <property type="project" value="UniProtKB-KW"/>
</dbReference>
<dbReference type="KEGG" id="trg:TRUGW13939_02533"/>
<keyword evidence="8" id="KW-0119">Carbohydrate metabolism</keyword>
<keyword evidence="4" id="KW-0147">Chitin-binding</keyword>
<dbReference type="SUPFAM" id="SSF51445">
    <property type="entry name" value="(Trans)glycosidases"/>
    <property type="match status" value="1"/>
</dbReference>
<dbReference type="OrthoDB" id="4222610at2759"/>
<dbReference type="InterPro" id="IPR017853">
    <property type="entry name" value="GH"/>
</dbReference>
<keyword evidence="10" id="KW-0624">Polysaccharide degradation</keyword>
<keyword evidence="6" id="KW-0146">Chitin degradation</keyword>
<comment type="similarity">
    <text evidence="2">Belongs to the glycosyl hydrolase 18 family. Chitinase class V subfamily.</text>
</comment>
<reference evidence="14" key="1">
    <citation type="submission" date="2020-06" db="EMBL/GenBank/DDBJ databases">
        <title>A chromosome-scale genome assembly of Talaromyces rugulosus W13939.</title>
        <authorList>
            <person name="Wang B."/>
            <person name="Guo L."/>
            <person name="Ye K."/>
            <person name="Wang L."/>
        </authorList>
    </citation>
    <scope>NUCLEOTIDE SEQUENCE [LARGE SCALE GENOMIC DNA]</scope>
    <source>
        <strain evidence="14">W13939</strain>
    </source>
</reference>
<dbReference type="InterPro" id="IPR001223">
    <property type="entry name" value="Glyco_hydro18_cat"/>
</dbReference>